<proteinExistence type="predicted"/>
<evidence type="ECO:0000313" key="1">
    <source>
        <dbReference type="EMBL" id="BAD79107.1"/>
    </source>
</evidence>
<protein>
    <submittedName>
        <fullName evidence="1">Uncharacterized protein</fullName>
    </submittedName>
</protein>
<dbReference type="AlphaFoldDB" id="A0A0H3K1G8"/>
<organism evidence="1 2">
    <name type="scientific">Synechococcus sp. (strain ATCC 27144 / PCC 6301 / SAUG 1402/1)</name>
    <name type="common">Anacystis nidulans</name>
    <dbReference type="NCBI Taxonomy" id="269084"/>
    <lineage>
        <taxon>Bacteria</taxon>
        <taxon>Bacillati</taxon>
        <taxon>Cyanobacteriota</taxon>
        <taxon>Cyanophyceae</taxon>
        <taxon>Synechococcales</taxon>
        <taxon>Synechococcaceae</taxon>
        <taxon>Synechococcus</taxon>
    </lineage>
</organism>
<evidence type="ECO:0000313" key="2">
    <source>
        <dbReference type="Proteomes" id="UP000001175"/>
    </source>
</evidence>
<dbReference type="EMBL" id="AP008231">
    <property type="protein sequence ID" value="BAD79107.1"/>
    <property type="molecule type" value="Genomic_DNA"/>
</dbReference>
<accession>A0A0H3K1G8</accession>
<name>A0A0H3K1G8_SYNP6</name>
<sequence>MLVVVTEPLAPITLPPAQDATAEGQWLCAALQDWLDHEFIPEAVNSDIARRVAQIYERQRLEGETDVGCLLLAILLEMRGFDFSQSFFSEFAVANAVSELLLRQLGIP</sequence>
<gene>
    <name evidence="1" type="ordered locus">syc0917_c</name>
</gene>
<dbReference type="eggNOG" id="ENOG5031BJF">
    <property type="taxonomic scope" value="Bacteria"/>
</dbReference>
<dbReference type="PANTHER" id="PTHR36776:SF1">
    <property type="entry name" value="EXPRESSED PROTEIN"/>
    <property type="match status" value="1"/>
</dbReference>
<dbReference type="RefSeq" id="WP_011243229.1">
    <property type="nucleotide sequence ID" value="NC_006576.1"/>
</dbReference>
<dbReference type="Proteomes" id="UP000001175">
    <property type="component" value="Chromosome"/>
</dbReference>
<dbReference type="PANTHER" id="PTHR36776">
    <property type="entry name" value="EXPRESSED PROTEIN"/>
    <property type="match status" value="1"/>
</dbReference>
<dbReference type="KEGG" id="syc:syc0917_c"/>
<dbReference type="GeneID" id="72429439"/>
<reference evidence="1 2" key="1">
    <citation type="journal article" date="2007" name="Photosyn. Res.">
        <title>Complete nucleotide sequence of the freshwater unicellular cyanobacterium Synechococcus elongatus PCC 6301 chromosome: gene content and organization.</title>
        <authorList>
            <person name="Sugita C."/>
            <person name="Ogata K."/>
            <person name="Shikata M."/>
            <person name="Jikuya H."/>
            <person name="Takano J."/>
            <person name="Furumichi M."/>
            <person name="Kanehisa M."/>
            <person name="Omata T."/>
            <person name="Sugiura M."/>
            <person name="Sugita M."/>
        </authorList>
    </citation>
    <scope>NUCLEOTIDE SEQUENCE [LARGE SCALE GENOMIC DNA]</scope>
    <source>
        <strain evidence="2">ATCC 27144 / PCC 6301 / SAUG 1402/1</strain>
    </source>
</reference>